<proteinExistence type="predicted"/>
<dbReference type="AlphaFoldDB" id="A0A1Z5K317"/>
<keyword evidence="2" id="KW-0732">Signal</keyword>
<dbReference type="EMBL" id="BDSP01000148">
    <property type="protein sequence ID" value="GAX20471.1"/>
    <property type="molecule type" value="Genomic_DNA"/>
</dbReference>
<feature type="signal peptide" evidence="2">
    <location>
        <begin position="1"/>
        <end position="18"/>
    </location>
</feature>
<dbReference type="GO" id="GO:0006629">
    <property type="term" value="P:lipid metabolic process"/>
    <property type="evidence" value="ECO:0007669"/>
    <property type="project" value="InterPro"/>
</dbReference>
<evidence type="ECO:0000259" key="3">
    <source>
        <dbReference type="Pfam" id="PF01764"/>
    </source>
</evidence>
<dbReference type="Pfam" id="PF01764">
    <property type="entry name" value="Lipase_3"/>
    <property type="match status" value="1"/>
</dbReference>
<evidence type="ECO:0000313" key="4">
    <source>
        <dbReference type="EMBL" id="GAX20471.1"/>
    </source>
</evidence>
<dbReference type="Gene3D" id="3.40.50.1820">
    <property type="entry name" value="alpha/beta hydrolase"/>
    <property type="match status" value="1"/>
</dbReference>
<dbReference type="InterPro" id="IPR002921">
    <property type="entry name" value="Fungal_lipase-type"/>
</dbReference>
<reference evidence="4 5" key="1">
    <citation type="journal article" date="2015" name="Plant Cell">
        <title>Oil accumulation by the oleaginous diatom Fistulifera solaris as revealed by the genome and transcriptome.</title>
        <authorList>
            <person name="Tanaka T."/>
            <person name="Maeda Y."/>
            <person name="Veluchamy A."/>
            <person name="Tanaka M."/>
            <person name="Abida H."/>
            <person name="Marechal E."/>
            <person name="Bowler C."/>
            <person name="Muto M."/>
            <person name="Sunaga Y."/>
            <person name="Tanaka M."/>
            <person name="Yoshino T."/>
            <person name="Taniguchi T."/>
            <person name="Fukuda Y."/>
            <person name="Nemoto M."/>
            <person name="Matsumoto M."/>
            <person name="Wong P.S."/>
            <person name="Aburatani S."/>
            <person name="Fujibuchi W."/>
        </authorList>
    </citation>
    <scope>NUCLEOTIDE SEQUENCE [LARGE SCALE GENOMIC DNA]</scope>
    <source>
        <strain evidence="4 5">JPCC DA0580</strain>
    </source>
</reference>
<feature type="chain" id="PRO_5012622444" description="Fungal lipase-type domain-containing protein" evidence="2">
    <location>
        <begin position="19"/>
        <end position="658"/>
    </location>
</feature>
<evidence type="ECO:0000313" key="5">
    <source>
        <dbReference type="Proteomes" id="UP000198406"/>
    </source>
</evidence>
<keyword evidence="5" id="KW-1185">Reference proteome</keyword>
<comment type="caution">
    <text evidence="4">The sequence shown here is derived from an EMBL/GenBank/DDBJ whole genome shotgun (WGS) entry which is preliminary data.</text>
</comment>
<dbReference type="SUPFAM" id="SSF53474">
    <property type="entry name" value="alpha/beta-Hydrolases"/>
    <property type="match status" value="1"/>
</dbReference>
<dbReference type="InParanoid" id="A0A1Z5K317"/>
<dbReference type="OrthoDB" id="45753at2759"/>
<dbReference type="PANTHER" id="PTHR46023">
    <property type="entry name" value="LIPASE CLASS 3 PROTEIN-LIKE"/>
    <property type="match status" value="1"/>
</dbReference>
<feature type="compositionally biased region" description="Basic and acidic residues" evidence="1">
    <location>
        <begin position="62"/>
        <end position="90"/>
    </location>
</feature>
<evidence type="ECO:0000256" key="1">
    <source>
        <dbReference type="SAM" id="MobiDB-lite"/>
    </source>
</evidence>
<dbReference type="Proteomes" id="UP000198406">
    <property type="component" value="Unassembled WGS sequence"/>
</dbReference>
<sequence>MVRQLWFLFFLLLKSATARDRTVMKLQADGSVLECTVTKNGKERCIDPMNPMMVLGNEEHILRQQKKEREKKEEEEMKKEEEMGKEKEKQLDDEEEEAPPPKKGMDLNALLNSPEAKRQIKQALDSGEQVDLSAVVGSTISRAFANLGKPSVVEEEDDDDGPSGVELLMNAALRAAAHASGDPFQSFSNHSQTDQSEFFAKVAKVLSRFNDRDLDMELFLEDLISIATPDHVEGEPIELENIVRTKQKLKDTLQHLLGQLGLQYFHPLQLYYYMIDEETRKNSVWKRHRHRYLPPVPKEEVLQMMDGLYLSQLAYSKNCKTIQRQVEQFQIDPISGNGLWTLRNCSVHSERFQPAHYMMVQQSKSSTPLEVALIIRGSQQQADYLSAGALRAVPYRGGFVHEGVRNSAQWIRDLYENDLELLLQEHRQWNNKVPLKLYLMGHSLGGATASVAAMEFNDVPEFEAFAVGFGSPASLSPDLSRAMKDRITTVVNDADCVPRMSANSIVDAWKRVLQFDFTSLCLDDVNQLEPILRSKLSILGNWTENMLSSMRTTVEDKIRKEAKKQLSNAQKVLANASSDQYESLVPAGDCVHFYRDGTSWQSVYIDCQQFYEIEVVPHMIDDHLVAGGYYHGMLAYLRKLEKNSNFRPLHEVDSLLRV</sequence>
<dbReference type="CDD" id="cd00519">
    <property type="entry name" value="Lipase_3"/>
    <property type="match status" value="1"/>
</dbReference>
<accession>A0A1Z5K317</accession>
<protein>
    <recommendedName>
        <fullName evidence="3">Fungal lipase-type domain-containing protein</fullName>
    </recommendedName>
</protein>
<dbReference type="PANTHER" id="PTHR46023:SF6">
    <property type="entry name" value="LIPASE CLASS 3 FAMILY PROTEIN"/>
    <property type="match status" value="1"/>
</dbReference>
<evidence type="ECO:0000256" key="2">
    <source>
        <dbReference type="SAM" id="SignalP"/>
    </source>
</evidence>
<dbReference type="InterPro" id="IPR029058">
    <property type="entry name" value="AB_hydrolase_fold"/>
</dbReference>
<gene>
    <name evidence="4" type="ORF">FisN_22Hh039</name>
</gene>
<feature type="region of interest" description="Disordered" evidence="1">
    <location>
        <begin position="62"/>
        <end position="107"/>
    </location>
</feature>
<organism evidence="4 5">
    <name type="scientific">Fistulifera solaris</name>
    <name type="common">Oleaginous diatom</name>
    <dbReference type="NCBI Taxonomy" id="1519565"/>
    <lineage>
        <taxon>Eukaryota</taxon>
        <taxon>Sar</taxon>
        <taxon>Stramenopiles</taxon>
        <taxon>Ochrophyta</taxon>
        <taxon>Bacillariophyta</taxon>
        <taxon>Bacillariophyceae</taxon>
        <taxon>Bacillariophycidae</taxon>
        <taxon>Naviculales</taxon>
        <taxon>Naviculaceae</taxon>
        <taxon>Fistulifera</taxon>
    </lineage>
</organism>
<name>A0A1Z5K317_FISSO</name>
<feature type="domain" description="Fungal lipase-type" evidence="3">
    <location>
        <begin position="373"/>
        <end position="502"/>
    </location>
</feature>